<sequence>MKRNTKEWKEKRAEFLKGKTCEWCGSSDSLCIHIPRAFSPAQVSSEIYSAAYARFREIYREKYQKFDSIPTGKHRHKSHPTWHKASTVHKTEPDHTDLEEQFIEILLEDLEEGNFKKLYHEWLEETGIKELIEEETKKAAEECEALTNAIVLCKRCHFASLRGMNLCPKCRSKYKSVSYETCFDCLPDERKAEFRKRQNRQAP</sequence>
<proteinExistence type="predicted"/>
<dbReference type="EMBL" id="CP009520">
    <property type="protein sequence ID" value="AKB44964.1"/>
    <property type="molecule type" value="Genomic_DNA"/>
</dbReference>
<evidence type="ECO:0000256" key="1">
    <source>
        <dbReference type="SAM" id="MobiDB-lite"/>
    </source>
</evidence>
<dbReference type="PATRIC" id="fig|1434123.4.peg.3309"/>
<name>A0A0E3Q611_9EURY</name>
<dbReference type="GeneID" id="24811200"/>
<evidence type="ECO:0000313" key="2">
    <source>
        <dbReference type="EMBL" id="AKB44964.1"/>
    </source>
</evidence>
<dbReference type="Proteomes" id="UP000033096">
    <property type="component" value="Chromosome"/>
</dbReference>
<evidence type="ECO:0000313" key="3">
    <source>
        <dbReference type="Proteomes" id="UP000033096"/>
    </source>
</evidence>
<organism evidence="2 3">
    <name type="scientific">Methanosarcina vacuolata Z-761</name>
    <dbReference type="NCBI Taxonomy" id="1434123"/>
    <lineage>
        <taxon>Archaea</taxon>
        <taxon>Methanobacteriati</taxon>
        <taxon>Methanobacteriota</taxon>
        <taxon>Stenosarchaea group</taxon>
        <taxon>Methanomicrobia</taxon>
        <taxon>Methanosarcinales</taxon>
        <taxon>Methanosarcinaceae</taxon>
        <taxon>Methanosarcina</taxon>
    </lineage>
</organism>
<dbReference type="RefSeq" id="WP_048122026.1">
    <property type="nucleotide sequence ID" value="NZ_CP009520.1"/>
</dbReference>
<keyword evidence="3" id="KW-1185">Reference proteome</keyword>
<dbReference type="HOGENOM" id="CLU_1253574_0_0_2"/>
<dbReference type="AlphaFoldDB" id="A0A0E3Q611"/>
<protein>
    <submittedName>
        <fullName evidence="2">Uncharacterized protein</fullName>
    </submittedName>
</protein>
<dbReference type="KEGG" id="mvc:MSVAZ_2695"/>
<gene>
    <name evidence="2" type="ORF">MSVAZ_2695</name>
</gene>
<reference evidence="2 3" key="1">
    <citation type="submission" date="2014-07" db="EMBL/GenBank/DDBJ databases">
        <title>Methanogenic archaea and the global carbon cycle.</title>
        <authorList>
            <person name="Henriksen J.R."/>
            <person name="Luke J."/>
            <person name="Reinhart S."/>
            <person name="Benedict M.N."/>
            <person name="Youngblut N.D."/>
            <person name="Metcalf M.E."/>
            <person name="Whitaker R.J."/>
            <person name="Metcalf W.W."/>
        </authorList>
    </citation>
    <scope>NUCLEOTIDE SEQUENCE [LARGE SCALE GENOMIC DNA]</scope>
    <source>
        <strain evidence="2 3">Z-761</strain>
    </source>
</reference>
<feature type="region of interest" description="Disordered" evidence="1">
    <location>
        <begin position="70"/>
        <end position="90"/>
    </location>
</feature>
<feature type="compositionally biased region" description="Basic residues" evidence="1">
    <location>
        <begin position="72"/>
        <end position="82"/>
    </location>
</feature>
<accession>A0A0E3Q611</accession>